<evidence type="ECO:0000256" key="1">
    <source>
        <dbReference type="ARBA" id="ARBA00004429"/>
    </source>
</evidence>
<feature type="transmembrane region" description="Helical" evidence="12">
    <location>
        <begin position="73"/>
        <end position="97"/>
    </location>
</feature>
<comment type="subcellular location">
    <subcellularLocation>
        <location evidence="1">Cell inner membrane</location>
        <topology evidence="1">Multi-pass membrane protein</topology>
    </subcellularLocation>
</comment>
<sequence>MNTIFINTIRDLKYLAALTIPVTAFLGIYFQGIWTYLTPVYAFGIIPVFEILLPQKNTYYSDVEQDQRSINLLFDWLLYLNIPIVYGLLVFSLFIVVSNTLKTYEIVGAVLSVGMVLGTNGINVGHELGHRQSTNERFLGKILLLPALYMHFYIEHNFGHHLHVATREDPATARYNQPVYSFWIGSIFRQYINAWRIQLKLLKNNNYLFLSLKNDMFWYIVLNALFLVVVYIFFGEIGLLFTVLSAVVGVLLLETVNYIEHYGLTRQKTSSGRYERVKEIHSWNSNHIVGRIVLYELTRHSDHHYKSSKKYQILECHDTSPQMPFGYPTSMVLALFPPLWFKIMNKRIPREMIAVQP</sequence>
<keyword evidence="10" id="KW-0503">Monooxygenase</keyword>
<dbReference type="InterPro" id="IPR033885">
    <property type="entry name" value="AlkB/XylM"/>
</dbReference>
<dbReference type="RefSeq" id="WP_316660436.1">
    <property type="nucleotide sequence ID" value="NZ_JAWHTF010000001.1"/>
</dbReference>
<keyword evidence="7 12" id="KW-1133">Transmembrane helix</keyword>
<feature type="transmembrane region" description="Helical" evidence="12">
    <location>
        <begin position="12"/>
        <end position="30"/>
    </location>
</feature>
<evidence type="ECO:0000256" key="10">
    <source>
        <dbReference type="ARBA" id="ARBA00023033"/>
    </source>
</evidence>
<dbReference type="CDD" id="cd03512">
    <property type="entry name" value="Alkane-hydroxylase"/>
    <property type="match status" value="1"/>
</dbReference>
<dbReference type="Pfam" id="PF00487">
    <property type="entry name" value="FA_desaturase"/>
    <property type="match status" value="1"/>
</dbReference>
<name>A0ABU3U2R8_9FLAO</name>
<accession>A0ABU3U2R8</accession>
<comment type="caution">
    <text evidence="14">The sequence shown here is derived from an EMBL/GenBank/DDBJ whole genome shotgun (WGS) entry which is preliminary data.</text>
</comment>
<evidence type="ECO:0000256" key="4">
    <source>
        <dbReference type="ARBA" id="ARBA00022519"/>
    </source>
</evidence>
<evidence type="ECO:0000256" key="7">
    <source>
        <dbReference type="ARBA" id="ARBA00022989"/>
    </source>
</evidence>
<keyword evidence="11 12" id="KW-0472">Membrane</keyword>
<keyword evidence="15" id="KW-1185">Reference proteome</keyword>
<keyword evidence="8" id="KW-0560">Oxidoreductase</keyword>
<dbReference type="EMBL" id="JAWHTF010000001">
    <property type="protein sequence ID" value="MDU8884683.1"/>
    <property type="molecule type" value="Genomic_DNA"/>
</dbReference>
<dbReference type="Proteomes" id="UP001268651">
    <property type="component" value="Unassembled WGS sequence"/>
</dbReference>
<reference evidence="14 15" key="1">
    <citation type="submission" date="2023-10" db="EMBL/GenBank/DDBJ databases">
        <title>Marimonas sp. nov. isolated from tidal mud flat.</title>
        <authorList>
            <person name="Jaincy N.J."/>
            <person name="Srinivasan S."/>
            <person name="Lee S.-S."/>
        </authorList>
    </citation>
    <scope>NUCLEOTIDE SEQUENCE [LARGE SCALE GENOMIC DNA]</scope>
    <source>
        <strain evidence="14 15">MJ-SS3</strain>
    </source>
</reference>
<comment type="similarity">
    <text evidence="2">Belongs to the fatty acid desaturase type 1 family. AlkB subfamily.</text>
</comment>
<evidence type="ECO:0000256" key="12">
    <source>
        <dbReference type="SAM" id="Phobius"/>
    </source>
</evidence>
<dbReference type="InterPro" id="IPR005804">
    <property type="entry name" value="FA_desaturase_dom"/>
</dbReference>
<evidence type="ECO:0000313" key="15">
    <source>
        <dbReference type="Proteomes" id="UP001268651"/>
    </source>
</evidence>
<evidence type="ECO:0000256" key="11">
    <source>
        <dbReference type="ARBA" id="ARBA00023136"/>
    </source>
</evidence>
<feature type="transmembrane region" description="Helical" evidence="12">
    <location>
        <begin position="216"/>
        <end position="234"/>
    </location>
</feature>
<gene>
    <name evidence="14" type="ORF">RXV94_00825</name>
</gene>
<keyword evidence="6" id="KW-0479">Metal-binding</keyword>
<keyword evidence="3" id="KW-1003">Cell membrane</keyword>
<evidence type="ECO:0000256" key="2">
    <source>
        <dbReference type="ARBA" id="ARBA00010823"/>
    </source>
</evidence>
<keyword evidence="4" id="KW-0997">Cell inner membrane</keyword>
<dbReference type="PANTHER" id="PTHR38674">
    <property type="entry name" value="ALKANE 1-MONOOXYGENASE 1"/>
    <property type="match status" value="1"/>
</dbReference>
<dbReference type="PANTHER" id="PTHR38674:SF1">
    <property type="entry name" value="ALKANE 1-MONOOXYGENASE 1"/>
    <property type="match status" value="1"/>
</dbReference>
<organism evidence="14 15">
    <name type="scientific">Gilvirhabdus luticola</name>
    <dbReference type="NCBI Taxonomy" id="3079858"/>
    <lineage>
        <taxon>Bacteria</taxon>
        <taxon>Pseudomonadati</taxon>
        <taxon>Bacteroidota</taxon>
        <taxon>Flavobacteriia</taxon>
        <taxon>Flavobacteriales</taxon>
        <taxon>Flavobacteriaceae</taxon>
        <taxon>Gilvirhabdus</taxon>
    </lineage>
</organism>
<feature type="transmembrane region" description="Helical" evidence="12">
    <location>
        <begin position="239"/>
        <end position="259"/>
    </location>
</feature>
<keyword evidence="9" id="KW-0408">Iron</keyword>
<proteinExistence type="inferred from homology"/>
<evidence type="ECO:0000313" key="14">
    <source>
        <dbReference type="EMBL" id="MDU8884683.1"/>
    </source>
</evidence>
<feature type="domain" description="Fatty acid desaturase" evidence="13">
    <location>
        <begin position="109"/>
        <end position="312"/>
    </location>
</feature>
<evidence type="ECO:0000256" key="3">
    <source>
        <dbReference type="ARBA" id="ARBA00022475"/>
    </source>
</evidence>
<evidence type="ECO:0000256" key="5">
    <source>
        <dbReference type="ARBA" id="ARBA00022692"/>
    </source>
</evidence>
<protein>
    <submittedName>
        <fullName evidence="14">Alkane 1-monooxygenase</fullName>
    </submittedName>
</protein>
<evidence type="ECO:0000256" key="8">
    <source>
        <dbReference type="ARBA" id="ARBA00023002"/>
    </source>
</evidence>
<keyword evidence="5 12" id="KW-0812">Transmembrane</keyword>
<evidence type="ECO:0000256" key="6">
    <source>
        <dbReference type="ARBA" id="ARBA00022723"/>
    </source>
</evidence>
<evidence type="ECO:0000256" key="9">
    <source>
        <dbReference type="ARBA" id="ARBA00023004"/>
    </source>
</evidence>
<evidence type="ECO:0000259" key="13">
    <source>
        <dbReference type="Pfam" id="PF00487"/>
    </source>
</evidence>